<dbReference type="Proteomes" id="UP001523565">
    <property type="component" value="Unassembled WGS sequence"/>
</dbReference>
<keyword evidence="1" id="KW-1133">Transmembrane helix</keyword>
<feature type="transmembrane region" description="Helical" evidence="1">
    <location>
        <begin position="251"/>
        <end position="274"/>
    </location>
</feature>
<feature type="transmembrane region" description="Helical" evidence="1">
    <location>
        <begin position="16"/>
        <end position="36"/>
    </location>
</feature>
<gene>
    <name evidence="2" type="ORF">NK118_11435</name>
</gene>
<comment type="caution">
    <text evidence="2">The sequence shown here is derived from an EMBL/GenBank/DDBJ whole genome shotgun (WGS) entry which is preliminary data.</text>
</comment>
<protein>
    <submittedName>
        <fullName evidence="2">ABC transporter permease</fullName>
    </submittedName>
</protein>
<keyword evidence="1" id="KW-0812">Transmembrane</keyword>
<organism evidence="2 3">
    <name type="scientific">Ohessyouella blattaphilus</name>
    <dbReference type="NCBI Taxonomy" id="2949333"/>
    <lineage>
        <taxon>Bacteria</taxon>
        <taxon>Bacillati</taxon>
        <taxon>Bacillota</taxon>
        <taxon>Clostridia</taxon>
        <taxon>Lachnospirales</taxon>
        <taxon>Lachnospiraceae</taxon>
        <taxon>Ohessyouella</taxon>
    </lineage>
</organism>
<reference evidence="2 3" key="1">
    <citation type="journal article" date="2022" name="Genome Biol. Evol.">
        <title>Host diet, physiology and behaviors set the stage for Lachnospiraceae cladogenesis.</title>
        <authorList>
            <person name="Vera-Ponce De Leon A."/>
            <person name="Schneider M."/>
            <person name="Jahnes B.C."/>
            <person name="Sadowski V."/>
            <person name="Camuy-Velez L.A."/>
            <person name="Duan J."/>
            <person name="Sabree Z.L."/>
        </authorList>
    </citation>
    <scope>NUCLEOTIDE SEQUENCE [LARGE SCALE GENOMIC DNA]</scope>
    <source>
        <strain evidence="2 3">PAL227</strain>
    </source>
</reference>
<feature type="transmembrane region" description="Helical" evidence="1">
    <location>
        <begin position="81"/>
        <end position="102"/>
    </location>
</feature>
<proteinExistence type="predicted"/>
<dbReference type="EMBL" id="JAMZFV010000018">
    <property type="protein sequence ID" value="MCP1110864.1"/>
    <property type="molecule type" value="Genomic_DNA"/>
</dbReference>
<sequence length="280" mass="30431">MKNAISSDLFKLRKSNYFYVCLIISIILSVATVFLMDFAYKNLKQSSTSEQSGVTVEIGNEVTSEANTDVLMNAPTGSSTMATFFGSSSAALLLAVVISLFVGSEFNNGTIKNSASTNLSRSKLYASKTIVGVLAGLFYFLVSGIIATCFATFLWGFGDISPGFWSDTLLSIGVEGLIIAAYVSVFTMFSMLIRQNGGSLAANICFLEFLTLIVQLMMFAAKQLFDWEINLTQYLLDVNMTNVATNFTSKIFIQGALVALGYFVVTYIIGVTSFKARDIK</sequence>
<evidence type="ECO:0000313" key="2">
    <source>
        <dbReference type="EMBL" id="MCP1110864.1"/>
    </source>
</evidence>
<accession>A0ABT1EJI6</accession>
<dbReference type="PANTHER" id="PTHR37305">
    <property type="entry name" value="INTEGRAL MEMBRANE PROTEIN-RELATED"/>
    <property type="match status" value="1"/>
</dbReference>
<keyword evidence="1" id="KW-0472">Membrane</keyword>
<name>A0ABT1EJI6_9FIRM</name>
<keyword evidence="3" id="KW-1185">Reference proteome</keyword>
<evidence type="ECO:0000313" key="3">
    <source>
        <dbReference type="Proteomes" id="UP001523565"/>
    </source>
</evidence>
<feature type="transmembrane region" description="Helical" evidence="1">
    <location>
        <begin position="169"/>
        <end position="193"/>
    </location>
</feature>
<feature type="transmembrane region" description="Helical" evidence="1">
    <location>
        <begin position="130"/>
        <end position="157"/>
    </location>
</feature>
<dbReference type="RefSeq" id="WP_262069744.1">
    <property type="nucleotide sequence ID" value="NZ_JAMXOC010000018.1"/>
</dbReference>
<evidence type="ECO:0000256" key="1">
    <source>
        <dbReference type="SAM" id="Phobius"/>
    </source>
</evidence>
<dbReference type="PANTHER" id="PTHR37305:SF1">
    <property type="entry name" value="MEMBRANE PROTEIN"/>
    <property type="match status" value="1"/>
</dbReference>
<feature type="transmembrane region" description="Helical" evidence="1">
    <location>
        <begin position="200"/>
        <end position="221"/>
    </location>
</feature>